<comment type="caution">
    <text evidence="2">The sequence shown here is derived from an EMBL/GenBank/DDBJ whole genome shotgun (WGS) entry which is preliminary data.</text>
</comment>
<feature type="transmembrane region" description="Helical" evidence="1">
    <location>
        <begin position="21"/>
        <end position="41"/>
    </location>
</feature>
<keyword evidence="1" id="KW-0812">Transmembrane</keyword>
<proteinExistence type="predicted"/>
<dbReference type="Proteomes" id="UP000019199">
    <property type="component" value="Unassembled WGS sequence"/>
</dbReference>
<evidence type="ECO:0000256" key="1">
    <source>
        <dbReference type="SAM" id="Phobius"/>
    </source>
</evidence>
<protein>
    <submittedName>
        <fullName evidence="2">Uncharacterized protein</fullName>
    </submittedName>
</protein>
<accession>W1EU68</accession>
<evidence type="ECO:0000313" key="2">
    <source>
        <dbReference type="EMBL" id="CDL24963.1"/>
    </source>
</evidence>
<sequence>MDCNRCSPRYLWGKPKMHVEIAVMVIFVTFFRVVVIIIIAVNTFHQ</sequence>
<keyword evidence="1" id="KW-1133">Transmembrane helix</keyword>
<dbReference type="EMBL" id="CBWN010000025">
    <property type="protein sequence ID" value="CDL24963.1"/>
    <property type="molecule type" value="Genomic_DNA"/>
</dbReference>
<name>W1EU68_ECOLX</name>
<keyword evidence="1" id="KW-0472">Membrane</keyword>
<reference evidence="2 3" key="1">
    <citation type="submission" date="2013-10" db="EMBL/GenBank/DDBJ databases">
        <title>Antibiotic resistance diversity of beta-lactamase producers in the General Hospital Vienna.</title>
        <authorList>
            <person name="Barisic I."/>
            <person name="Mitteregger D."/>
            <person name="Hirschl A.M."/>
            <person name="Noehammer C."/>
            <person name="Wiesinger-Mayr H."/>
        </authorList>
    </citation>
    <scope>NUCLEOTIDE SEQUENCE [LARGE SCALE GENOMIC DNA]</scope>
    <source>
        <strain evidence="2 3">ISC7</strain>
    </source>
</reference>
<organism evidence="2 3">
    <name type="scientific">Escherichia coli ISC7</name>
    <dbReference type="NCBI Taxonomy" id="1432555"/>
    <lineage>
        <taxon>Bacteria</taxon>
        <taxon>Pseudomonadati</taxon>
        <taxon>Pseudomonadota</taxon>
        <taxon>Gammaproteobacteria</taxon>
        <taxon>Enterobacterales</taxon>
        <taxon>Enterobacteriaceae</taxon>
        <taxon>Escherichia</taxon>
    </lineage>
</organism>
<evidence type="ECO:0000313" key="3">
    <source>
        <dbReference type="Proteomes" id="UP000019199"/>
    </source>
</evidence>
<dbReference type="AlphaFoldDB" id="W1EU68"/>